<keyword evidence="2" id="KW-1185">Reference proteome</keyword>
<gene>
    <name evidence="1" type="ORF">NDU88_006135</name>
</gene>
<organism evidence="1 2">
    <name type="scientific">Pleurodeles waltl</name>
    <name type="common">Iberian ribbed newt</name>
    <dbReference type="NCBI Taxonomy" id="8319"/>
    <lineage>
        <taxon>Eukaryota</taxon>
        <taxon>Metazoa</taxon>
        <taxon>Chordata</taxon>
        <taxon>Craniata</taxon>
        <taxon>Vertebrata</taxon>
        <taxon>Euteleostomi</taxon>
        <taxon>Amphibia</taxon>
        <taxon>Batrachia</taxon>
        <taxon>Caudata</taxon>
        <taxon>Salamandroidea</taxon>
        <taxon>Salamandridae</taxon>
        <taxon>Pleurodelinae</taxon>
        <taxon>Pleurodeles</taxon>
    </lineage>
</organism>
<evidence type="ECO:0000313" key="2">
    <source>
        <dbReference type="Proteomes" id="UP001066276"/>
    </source>
</evidence>
<evidence type="ECO:0000313" key="1">
    <source>
        <dbReference type="EMBL" id="KAJ1117940.1"/>
    </source>
</evidence>
<sequence>MVALLGYVKDVPPGVCNLRAMLLLLAKRGRRLVPHRAGWIRHVAYCQEQFTGSWELMPVRSHPSAMWAPLEHYLVAQAAGGQGDVAQIQQLPFSQKLPHPCYWLTDIPAGTELPVPTDGCPGSLCGKPNFG</sequence>
<dbReference type="Proteomes" id="UP001066276">
    <property type="component" value="Chromosome 8"/>
</dbReference>
<accession>A0AAV7NSK4</accession>
<comment type="caution">
    <text evidence="1">The sequence shown here is derived from an EMBL/GenBank/DDBJ whole genome shotgun (WGS) entry which is preliminary data.</text>
</comment>
<dbReference type="AlphaFoldDB" id="A0AAV7NSK4"/>
<dbReference type="EMBL" id="JANPWB010000012">
    <property type="protein sequence ID" value="KAJ1117940.1"/>
    <property type="molecule type" value="Genomic_DNA"/>
</dbReference>
<reference evidence="1" key="1">
    <citation type="journal article" date="2022" name="bioRxiv">
        <title>Sequencing and chromosome-scale assembly of the giantPleurodeles waltlgenome.</title>
        <authorList>
            <person name="Brown T."/>
            <person name="Elewa A."/>
            <person name="Iarovenko S."/>
            <person name="Subramanian E."/>
            <person name="Araus A.J."/>
            <person name="Petzold A."/>
            <person name="Susuki M."/>
            <person name="Suzuki K.-i.T."/>
            <person name="Hayashi T."/>
            <person name="Toyoda A."/>
            <person name="Oliveira C."/>
            <person name="Osipova E."/>
            <person name="Leigh N.D."/>
            <person name="Simon A."/>
            <person name="Yun M.H."/>
        </authorList>
    </citation>
    <scope>NUCLEOTIDE SEQUENCE</scope>
    <source>
        <strain evidence="1">20211129_DDA</strain>
        <tissue evidence="1">Liver</tissue>
    </source>
</reference>
<protein>
    <submittedName>
        <fullName evidence="1">Uncharacterized protein</fullName>
    </submittedName>
</protein>
<name>A0AAV7NSK4_PLEWA</name>
<proteinExistence type="predicted"/>